<evidence type="ECO:0000256" key="1">
    <source>
        <dbReference type="ARBA" id="ARBA00006479"/>
    </source>
</evidence>
<evidence type="ECO:0000313" key="2">
    <source>
        <dbReference type="EMBL" id="MFC4064161.1"/>
    </source>
</evidence>
<dbReference type="InterPro" id="IPR036388">
    <property type="entry name" value="WH-like_DNA-bd_sf"/>
</dbReference>
<accession>A0ABV8IJI1</accession>
<dbReference type="Gene3D" id="3.30.420.40">
    <property type="match status" value="3"/>
</dbReference>
<proteinExistence type="inferred from homology"/>
<comment type="similarity">
    <text evidence="1">Belongs to the ROK (NagC/XylR) family.</text>
</comment>
<dbReference type="InterPro" id="IPR036390">
    <property type="entry name" value="WH_DNA-bd_sf"/>
</dbReference>
<sequence>MSGRRVHQVRRDLLLAAVREAGRSSRSDLARRTGMARMTVDHLVAELLTAGLLAEEAAVPDGTRAGRPARSIVLGPAAGGVVGAIVTSHGVRVASADLTGRILAEHHGTGTDLDALALLVAECGTGVSGPAWSVVLGLGTDRDHTLATGLQQRLGRRVIVRTAAELSLLGEVGYGAASGHTDVCYLRVGAGITCGLLLGGVLHHGAHAAAGRFGHVQMDEIGSLCRCGNRGCLDTIASVPAILAALGTPHGEPVTATRAVELSRTDAATERILADAGRMIGRVVADLANTVNPALVLLDGPLIEPGGPIITAVGESLQRYAQPEVAAGTEVRAGTLGDRAALLGALFAGLRATPAARGSRTLARVSPTVTTADLAPSGRVASPGARERVVRREILVESLRTLGQATRSDLVKHTRLPRAAVAALLDALTRDGVVEPCAATGPRAGRPSPCFRLVAPGELLVGVAIGGDGVRVIATDGAGEIRWSGFRSMPPASDGRAIMRDAAGFVRELLDGNGERPGPGTRFGVSMPAPVHPHTGYLSSRSVLTMFAGFSPAEEIAAVLGHPVRVTNNAQLAALAESRRGAARGARDVLYLSCDQYCGAGLLAGGRMHSGAIGYAGEVGHLNVREVGPLCLCGKRGCLSAFLSPGHFAAISDGGPPDEDRLLARAAAGDRPAQRALLDAGRLIGRTVTSLVSVFDPAVVVVGGRFAEPGGFVVDGVRESLQRHCAPAVAAALTVVPAALGRNAEALGAIESLR</sequence>
<dbReference type="Gene3D" id="1.10.10.10">
    <property type="entry name" value="Winged helix-like DNA-binding domain superfamily/Winged helix DNA-binding domain"/>
    <property type="match status" value="2"/>
</dbReference>
<dbReference type="RefSeq" id="WP_378065198.1">
    <property type="nucleotide sequence ID" value="NZ_JBHSBL010000005.1"/>
</dbReference>
<dbReference type="Pfam" id="PF00480">
    <property type="entry name" value="ROK"/>
    <property type="match status" value="2"/>
</dbReference>
<dbReference type="InterPro" id="IPR000600">
    <property type="entry name" value="ROK"/>
</dbReference>
<dbReference type="Proteomes" id="UP001595867">
    <property type="component" value="Unassembled WGS sequence"/>
</dbReference>
<dbReference type="EMBL" id="JBHSBL010000005">
    <property type="protein sequence ID" value="MFC4064161.1"/>
    <property type="molecule type" value="Genomic_DNA"/>
</dbReference>
<comment type="caution">
    <text evidence="2">The sequence shown here is derived from an EMBL/GenBank/DDBJ whole genome shotgun (WGS) entry which is preliminary data.</text>
</comment>
<organism evidence="2 3">
    <name type="scientific">Actinoplanes subglobosus</name>
    <dbReference type="NCBI Taxonomy" id="1547892"/>
    <lineage>
        <taxon>Bacteria</taxon>
        <taxon>Bacillati</taxon>
        <taxon>Actinomycetota</taxon>
        <taxon>Actinomycetes</taxon>
        <taxon>Micromonosporales</taxon>
        <taxon>Micromonosporaceae</taxon>
        <taxon>Actinoplanes</taxon>
    </lineage>
</organism>
<dbReference type="SUPFAM" id="SSF53067">
    <property type="entry name" value="Actin-like ATPase domain"/>
    <property type="match status" value="2"/>
</dbReference>
<dbReference type="SUPFAM" id="SSF46785">
    <property type="entry name" value="Winged helix' DNA-binding domain"/>
    <property type="match status" value="2"/>
</dbReference>
<protein>
    <submittedName>
        <fullName evidence="2">ROK family protein</fullName>
    </submittedName>
</protein>
<dbReference type="PANTHER" id="PTHR18964:SF173">
    <property type="entry name" value="GLUCOKINASE"/>
    <property type="match status" value="1"/>
</dbReference>
<keyword evidence="3" id="KW-1185">Reference proteome</keyword>
<dbReference type="PANTHER" id="PTHR18964">
    <property type="entry name" value="ROK (REPRESSOR, ORF, KINASE) FAMILY"/>
    <property type="match status" value="1"/>
</dbReference>
<dbReference type="InterPro" id="IPR043129">
    <property type="entry name" value="ATPase_NBD"/>
</dbReference>
<name>A0ABV8IJI1_9ACTN</name>
<reference evidence="3" key="1">
    <citation type="journal article" date="2019" name="Int. J. Syst. Evol. Microbiol.">
        <title>The Global Catalogue of Microorganisms (GCM) 10K type strain sequencing project: providing services to taxonomists for standard genome sequencing and annotation.</title>
        <authorList>
            <consortium name="The Broad Institute Genomics Platform"/>
            <consortium name="The Broad Institute Genome Sequencing Center for Infectious Disease"/>
            <person name="Wu L."/>
            <person name="Ma J."/>
        </authorList>
    </citation>
    <scope>NUCLEOTIDE SEQUENCE [LARGE SCALE GENOMIC DNA]</scope>
    <source>
        <strain evidence="3">TBRC 5832</strain>
    </source>
</reference>
<gene>
    <name evidence="2" type="ORF">ACFO0C_04415</name>
</gene>
<evidence type="ECO:0000313" key="3">
    <source>
        <dbReference type="Proteomes" id="UP001595867"/>
    </source>
</evidence>